<dbReference type="Proteomes" id="UP000269774">
    <property type="component" value="Unassembled WGS sequence"/>
</dbReference>
<dbReference type="Pfam" id="PF00534">
    <property type="entry name" value="Glycos_transf_1"/>
    <property type="match status" value="1"/>
</dbReference>
<feature type="domain" description="Glycosyl transferase family 1" evidence="1">
    <location>
        <begin position="183"/>
        <end position="253"/>
    </location>
</feature>
<accession>A0A3M2HWS7</accession>
<dbReference type="InterPro" id="IPR001296">
    <property type="entry name" value="Glyco_trans_1"/>
</dbReference>
<evidence type="ECO:0000313" key="3">
    <source>
        <dbReference type="Proteomes" id="UP000269774"/>
    </source>
</evidence>
<dbReference type="SUPFAM" id="SSF53756">
    <property type="entry name" value="UDP-Glycosyltransferase/glycogen phosphorylase"/>
    <property type="match status" value="1"/>
</dbReference>
<sequence>MLHRHGHVVEYFWDESWAGGAAVSWEGVENHDVVIMFQAYSPILERYYRTLHPNVIFIPMLDQFGVWQGPLFNLARFWEPFQGSKVISFSNAVHAISVGAGIASHHCRYYQPVAERDLSDMQGLHGFFWLRREDQIPWKTIRSLIAGSNFDSFHIHLASDPGSPEPVLPSEEDIKRYRITTSTWFQDKVELYGVLEKANVFFASRMEEGIGQSFLEALARGQCVVAPNNGTMNEYILHGMNGLLYESTDPQPLNFYNVQALGSAGRQSVSLGQRAWQEGEERLVRYIVTPSEHLYVGKYVHQSVSPTFCSRIESHLRYVARRNSIARRAFSFLRR</sequence>
<comment type="caution">
    <text evidence="2">The sequence shown here is derived from an EMBL/GenBank/DDBJ whole genome shotgun (WGS) entry which is preliminary data.</text>
</comment>
<dbReference type="EMBL" id="RFFM01000001">
    <property type="protein sequence ID" value="RMH92273.1"/>
    <property type="molecule type" value="Genomic_DNA"/>
</dbReference>
<dbReference type="GO" id="GO:0016757">
    <property type="term" value="F:glycosyltransferase activity"/>
    <property type="evidence" value="ECO:0007669"/>
    <property type="project" value="InterPro"/>
</dbReference>
<organism evidence="2 3">
    <name type="scientific">Stutzerimonas zhaodongensis</name>
    <dbReference type="NCBI Taxonomy" id="1176257"/>
    <lineage>
        <taxon>Bacteria</taxon>
        <taxon>Pseudomonadati</taxon>
        <taxon>Pseudomonadota</taxon>
        <taxon>Gammaproteobacteria</taxon>
        <taxon>Pseudomonadales</taxon>
        <taxon>Pseudomonadaceae</taxon>
        <taxon>Stutzerimonas</taxon>
    </lineage>
</organism>
<keyword evidence="2" id="KW-0808">Transferase</keyword>
<reference evidence="2 3" key="1">
    <citation type="submission" date="2018-10" db="EMBL/GenBank/DDBJ databases">
        <title>Pseudomonas zhaodongensis NEAU-ST5-21(T) genome.</title>
        <authorList>
            <person name="Peng J."/>
            <person name="Liu Z.-P."/>
        </authorList>
    </citation>
    <scope>NUCLEOTIDE SEQUENCE [LARGE SCALE GENOMIC DNA]</scope>
    <source>
        <strain evidence="2 3">NEAU-ST5-21</strain>
    </source>
</reference>
<dbReference type="AlphaFoldDB" id="A0A3M2HWS7"/>
<keyword evidence="3" id="KW-1185">Reference proteome</keyword>
<protein>
    <submittedName>
        <fullName evidence="2">Glycosyltransferase</fullName>
    </submittedName>
</protein>
<evidence type="ECO:0000259" key="1">
    <source>
        <dbReference type="Pfam" id="PF00534"/>
    </source>
</evidence>
<gene>
    <name evidence="2" type="ORF">EA797_06030</name>
</gene>
<name>A0A3M2HWS7_9GAMM</name>
<evidence type="ECO:0000313" key="2">
    <source>
        <dbReference type="EMBL" id="RMH92273.1"/>
    </source>
</evidence>
<proteinExistence type="predicted"/>
<dbReference type="Gene3D" id="3.40.50.2000">
    <property type="entry name" value="Glycogen Phosphorylase B"/>
    <property type="match status" value="1"/>
</dbReference>